<dbReference type="Proteomes" id="UP000571854">
    <property type="component" value="Unassembled WGS sequence"/>
</dbReference>
<reference evidence="1 2" key="1">
    <citation type="submission" date="2020-07" db="EMBL/GenBank/DDBJ databases">
        <title>Genomic Encyclopedia of Type Strains, Phase IV (KMG-V): Genome sequencing to study the core and pangenomes of soil and plant-associated prokaryotes.</title>
        <authorList>
            <person name="Whitman W."/>
        </authorList>
    </citation>
    <scope>NUCLEOTIDE SEQUENCE [LARGE SCALE GENOMIC DNA]</scope>
    <source>
        <strain evidence="1 2">A5</strain>
    </source>
</reference>
<name>A0A7J9NMH4_METMI</name>
<evidence type="ECO:0000313" key="1">
    <source>
        <dbReference type="EMBL" id="MBA2846633.1"/>
    </source>
</evidence>
<protein>
    <submittedName>
        <fullName evidence="1">Uncharacterized protein</fullName>
    </submittedName>
</protein>
<dbReference type="RefSeq" id="WP_181492062.1">
    <property type="nucleotide sequence ID" value="NZ_JACDUJ010000001.1"/>
</dbReference>
<gene>
    <name evidence="1" type="ORF">HNP88_000817</name>
</gene>
<dbReference type="EMBL" id="JACDUJ010000001">
    <property type="protein sequence ID" value="MBA2846633.1"/>
    <property type="molecule type" value="Genomic_DNA"/>
</dbReference>
<dbReference type="AlphaFoldDB" id="A0A7J9NMH4"/>
<sequence length="124" mass="14650">MTDCEINVARERLKEFHEGRDGVPDIMRNRTQGDLRDYSGKIVNMLDYEILKSYLYNTYYSVFILKEAPEKYFYGGKVITHELLDHEDAGLYEDVKKVGMNVKFTEKSHSDPNKNNYFVMDYID</sequence>
<organism evidence="1 2">
    <name type="scientific">Methanococcus maripaludis</name>
    <name type="common">Methanococcus deltae</name>
    <dbReference type="NCBI Taxonomy" id="39152"/>
    <lineage>
        <taxon>Archaea</taxon>
        <taxon>Methanobacteriati</taxon>
        <taxon>Methanobacteriota</taxon>
        <taxon>Methanomada group</taxon>
        <taxon>Methanococci</taxon>
        <taxon>Methanococcales</taxon>
        <taxon>Methanococcaceae</taxon>
        <taxon>Methanococcus</taxon>
    </lineage>
</organism>
<accession>A0A7J9NMH4</accession>
<evidence type="ECO:0000313" key="2">
    <source>
        <dbReference type="Proteomes" id="UP000571854"/>
    </source>
</evidence>
<comment type="caution">
    <text evidence="1">The sequence shown here is derived from an EMBL/GenBank/DDBJ whole genome shotgun (WGS) entry which is preliminary data.</text>
</comment>
<proteinExistence type="predicted"/>